<sequence>MNDLGFPPDTGTSRIAFVAFSLLTSESARRIREEALNDDVGKYCEVEGKVIENQVTGMVPRAKYSTNLWAHELIRSRISRFAEIDLVPVVDYEVSHVSIIKPSGEEHNAAVQLHKDSYPYVCGVILSDMEGIKGGETVLRGPFGELRTVRPLKIGLAFVLQGYHVAHMVKPFFGPNHRITAVTSFRPRSPLEVDETHLGTVRPNCNLNRLYGGFLKYRLDMV</sequence>
<protein>
    <submittedName>
        <fullName evidence="1">Uncharacterized protein</fullName>
    </submittedName>
</protein>
<accession>A0A8E2E203</accession>
<dbReference type="PANTHER" id="PTHR41677:SF1">
    <property type="entry name" value="FE2OG DIOXYGENASE DOMAIN-CONTAINING PROTEIN"/>
    <property type="match status" value="1"/>
</dbReference>
<name>A0A8E2E203_9PEZI</name>
<proteinExistence type="predicted"/>
<evidence type="ECO:0000313" key="1">
    <source>
        <dbReference type="EMBL" id="OCK75891.1"/>
    </source>
</evidence>
<dbReference type="AlphaFoldDB" id="A0A8E2E203"/>
<reference evidence="1 2" key="1">
    <citation type="journal article" date="2016" name="Nat. Commun.">
        <title>Ectomycorrhizal ecology is imprinted in the genome of the dominant symbiotic fungus Cenococcum geophilum.</title>
        <authorList>
            <consortium name="DOE Joint Genome Institute"/>
            <person name="Peter M."/>
            <person name="Kohler A."/>
            <person name="Ohm R.A."/>
            <person name="Kuo A."/>
            <person name="Krutzmann J."/>
            <person name="Morin E."/>
            <person name="Arend M."/>
            <person name="Barry K.W."/>
            <person name="Binder M."/>
            <person name="Choi C."/>
            <person name="Clum A."/>
            <person name="Copeland A."/>
            <person name="Grisel N."/>
            <person name="Haridas S."/>
            <person name="Kipfer T."/>
            <person name="LaButti K."/>
            <person name="Lindquist E."/>
            <person name="Lipzen A."/>
            <person name="Maire R."/>
            <person name="Meier B."/>
            <person name="Mihaltcheva S."/>
            <person name="Molinier V."/>
            <person name="Murat C."/>
            <person name="Poggeler S."/>
            <person name="Quandt C.A."/>
            <person name="Sperisen C."/>
            <person name="Tritt A."/>
            <person name="Tisserant E."/>
            <person name="Crous P.W."/>
            <person name="Henrissat B."/>
            <person name="Nehls U."/>
            <person name="Egli S."/>
            <person name="Spatafora J.W."/>
            <person name="Grigoriev I.V."/>
            <person name="Martin F.M."/>
        </authorList>
    </citation>
    <scope>NUCLEOTIDE SEQUENCE [LARGE SCALE GENOMIC DNA]</scope>
    <source>
        <strain evidence="1 2">CBS 459.81</strain>
    </source>
</reference>
<organism evidence="1 2">
    <name type="scientific">Lepidopterella palustris CBS 459.81</name>
    <dbReference type="NCBI Taxonomy" id="1314670"/>
    <lineage>
        <taxon>Eukaryota</taxon>
        <taxon>Fungi</taxon>
        <taxon>Dikarya</taxon>
        <taxon>Ascomycota</taxon>
        <taxon>Pezizomycotina</taxon>
        <taxon>Dothideomycetes</taxon>
        <taxon>Pleosporomycetidae</taxon>
        <taxon>Mytilinidiales</taxon>
        <taxon>Argynnaceae</taxon>
        <taxon>Lepidopterella</taxon>
    </lineage>
</organism>
<evidence type="ECO:0000313" key="2">
    <source>
        <dbReference type="Proteomes" id="UP000250266"/>
    </source>
</evidence>
<dbReference type="EMBL" id="KV745264">
    <property type="protein sequence ID" value="OCK75891.1"/>
    <property type="molecule type" value="Genomic_DNA"/>
</dbReference>
<feature type="non-terminal residue" evidence="1">
    <location>
        <position position="1"/>
    </location>
</feature>
<dbReference type="Proteomes" id="UP000250266">
    <property type="component" value="Unassembled WGS sequence"/>
</dbReference>
<gene>
    <name evidence="1" type="ORF">K432DRAFT_361331</name>
</gene>
<keyword evidence="2" id="KW-1185">Reference proteome</keyword>
<dbReference type="PANTHER" id="PTHR41677">
    <property type="entry name" value="YALI0B19030P"/>
    <property type="match status" value="1"/>
</dbReference>
<dbReference type="OrthoDB" id="10256055at2759"/>